<dbReference type="AlphaFoldDB" id="A0A1R3JKT9"/>
<feature type="region of interest" description="Disordered" evidence="1">
    <location>
        <begin position="1"/>
        <end position="34"/>
    </location>
</feature>
<dbReference type="EMBL" id="AWUE01015834">
    <property type="protein sequence ID" value="OMO95469.1"/>
    <property type="molecule type" value="Genomic_DNA"/>
</dbReference>
<protein>
    <submittedName>
        <fullName evidence="2">Uncharacterized protein</fullName>
    </submittedName>
</protein>
<gene>
    <name evidence="2" type="ORF">COLO4_15860</name>
</gene>
<dbReference type="Proteomes" id="UP000187203">
    <property type="component" value="Unassembled WGS sequence"/>
</dbReference>
<sequence>MEGGSKGNKEEGGAALDEDELPDGFDMLEEDPIR</sequence>
<keyword evidence="3" id="KW-1185">Reference proteome</keyword>
<proteinExistence type="predicted"/>
<evidence type="ECO:0000256" key="1">
    <source>
        <dbReference type="SAM" id="MobiDB-lite"/>
    </source>
</evidence>
<evidence type="ECO:0000313" key="3">
    <source>
        <dbReference type="Proteomes" id="UP000187203"/>
    </source>
</evidence>
<name>A0A1R3JKT9_9ROSI</name>
<organism evidence="2 3">
    <name type="scientific">Corchorus olitorius</name>
    <dbReference type="NCBI Taxonomy" id="93759"/>
    <lineage>
        <taxon>Eukaryota</taxon>
        <taxon>Viridiplantae</taxon>
        <taxon>Streptophyta</taxon>
        <taxon>Embryophyta</taxon>
        <taxon>Tracheophyta</taxon>
        <taxon>Spermatophyta</taxon>
        <taxon>Magnoliopsida</taxon>
        <taxon>eudicotyledons</taxon>
        <taxon>Gunneridae</taxon>
        <taxon>Pentapetalae</taxon>
        <taxon>rosids</taxon>
        <taxon>malvids</taxon>
        <taxon>Malvales</taxon>
        <taxon>Malvaceae</taxon>
        <taxon>Grewioideae</taxon>
        <taxon>Apeibeae</taxon>
        <taxon>Corchorus</taxon>
    </lineage>
</organism>
<feature type="compositionally biased region" description="Acidic residues" evidence="1">
    <location>
        <begin position="16"/>
        <end position="34"/>
    </location>
</feature>
<reference evidence="3" key="1">
    <citation type="submission" date="2013-09" db="EMBL/GenBank/DDBJ databases">
        <title>Corchorus olitorius genome sequencing.</title>
        <authorList>
            <person name="Alam M."/>
            <person name="Haque M.S."/>
            <person name="Islam M.S."/>
            <person name="Emdad E.M."/>
            <person name="Islam M.M."/>
            <person name="Ahmed B."/>
            <person name="Halim A."/>
            <person name="Hossen Q.M.M."/>
            <person name="Hossain M.Z."/>
            <person name="Ahmed R."/>
            <person name="Khan M.M."/>
            <person name="Islam R."/>
            <person name="Rashid M.M."/>
            <person name="Khan S.A."/>
            <person name="Rahman M.S."/>
            <person name="Alam M."/>
            <person name="Yahiya A.S."/>
            <person name="Khan M.S."/>
            <person name="Azam M.S."/>
            <person name="Haque T."/>
            <person name="Lashkar M.Z.H."/>
            <person name="Akhand A.I."/>
            <person name="Morshed G."/>
            <person name="Roy S."/>
            <person name="Uddin K.S."/>
            <person name="Rabeya T."/>
            <person name="Hossain A.S."/>
            <person name="Chowdhury A."/>
            <person name="Snigdha A.R."/>
            <person name="Mortoza M.S."/>
            <person name="Matin S.A."/>
            <person name="Hoque S.M.E."/>
            <person name="Islam M.K."/>
            <person name="Roy D.K."/>
            <person name="Haider R."/>
            <person name="Moosa M.M."/>
            <person name="Elias S.M."/>
            <person name="Hasan A.M."/>
            <person name="Jahan S."/>
            <person name="Shafiuddin M."/>
            <person name="Mahmood N."/>
            <person name="Shommy N.S."/>
        </authorList>
    </citation>
    <scope>NUCLEOTIDE SEQUENCE [LARGE SCALE GENOMIC DNA]</scope>
    <source>
        <strain evidence="3">cv. O-4</strain>
    </source>
</reference>
<evidence type="ECO:0000313" key="2">
    <source>
        <dbReference type="EMBL" id="OMO95469.1"/>
    </source>
</evidence>
<comment type="caution">
    <text evidence="2">The sequence shown here is derived from an EMBL/GenBank/DDBJ whole genome shotgun (WGS) entry which is preliminary data.</text>
</comment>
<accession>A0A1R3JKT9</accession>